<evidence type="ECO:0000256" key="1">
    <source>
        <dbReference type="SAM" id="SignalP"/>
    </source>
</evidence>
<protein>
    <recommendedName>
        <fullName evidence="4">DUF2381 family protein</fullName>
    </recommendedName>
</protein>
<gene>
    <name evidence="2" type="ORF">Q664_16810</name>
</gene>
<evidence type="ECO:0000313" key="3">
    <source>
        <dbReference type="Proteomes" id="UP000028547"/>
    </source>
</evidence>
<organism evidence="2 3">
    <name type="scientific">Archangium violaceum Cb vi76</name>
    <dbReference type="NCBI Taxonomy" id="1406225"/>
    <lineage>
        <taxon>Bacteria</taxon>
        <taxon>Pseudomonadati</taxon>
        <taxon>Myxococcota</taxon>
        <taxon>Myxococcia</taxon>
        <taxon>Myxococcales</taxon>
        <taxon>Cystobacterineae</taxon>
        <taxon>Archangiaceae</taxon>
        <taxon>Archangium</taxon>
    </lineage>
</organism>
<comment type="caution">
    <text evidence="2">The sequence shown here is derived from an EMBL/GenBank/DDBJ whole genome shotgun (WGS) entry which is preliminary data.</text>
</comment>
<name>A0A084SUT0_9BACT</name>
<proteinExistence type="predicted"/>
<dbReference type="Proteomes" id="UP000028547">
    <property type="component" value="Unassembled WGS sequence"/>
</dbReference>
<accession>A0A084SUT0</accession>
<dbReference type="AlphaFoldDB" id="A0A084SUT0"/>
<dbReference type="Pfam" id="PF09544">
    <property type="entry name" value="DUF2381"/>
    <property type="match status" value="1"/>
</dbReference>
<dbReference type="EMBL" id="JPMI01000105">
    <property type="protein sequence ID" value="KFA92215.1"/>
    <property type="molecule type" value="Genomic_DNA"/>
</dbReference>
<feature type="signal peptide" evidence="1">
    <location>
        <begin position="1"/>
        <end position="21"/>
    </location>
</feature>
<reference evidence="2 3" key="1">
    <citation type="submission" date="2014-07" db="EMBL/GenBank/DDBJ databases">
        <title>Draft Genome Sequence of Gephyronic Acid Producer, Cystobacter violaceus Strain Cb vi76.</title>
        <authorList>
            <person name="Stevens D.C."/>
            <person name="Young J."/>
            <person name="Carmichael R."/>
            <person name="Tan J."/>
            <person name="Taylor R.E."/>
        </authorList>
    </citation>
    <scope>NUCLEOTIDE SEQUENCE [LARGE SCALE GENOMIC DNA]</scope>
    <source>
        <strain evidence="2 3">Cb vi76</strain>
    </source>
</reference>
<evidence type="ECO:0008006" key="4">
    <source>
        <dbReference type="Google" id="ProtNLM"/>
    </source>
</evidence>
<keyword evidence="1" id="KW-0732">Signal</keyword>
<dbReference type="InterPro" id="IPR011754">
    <property type="entry name" value="Mxa_paralog_2268"/>
</dbReference>
<feature type="chain" id="PRO_5001781991" description="DUF2381 family protein" evidence="1">
    <location>
        <begin position="22"/>
        <end position="295"/>
    </location>
</feature>
<dbReference type="NCBIfam" id="TIGR02268">
    <property type="entry name" value="Myxococcus xanthus paralogous family TIGR02268"/>
    <property type="match status" value="1"/>
</dbReference>
<sequence>MALPSPLLLLLFLALSVSASAAAQPQFLVREQQQRQVVLPSNPGEPVPEARVAAGVATYLRFDAPIDKASLELEGRPARLRWVDVGERLVAVEPSVDLGAEEKLVMRVRYKDGASPAVATLVLVSHPTLVDKELEVVRRPRTVEALETALAEKEAELAALRALSGPAGLVFSGRLDPDGVQAQRIAKVPASARSGLRVAGGEGYRARSWTLAVVRVRSLPGQKPWVPGGARLTRADGTTVKVRSVDMNKAQLAPGEEGLVTVETETPFWKAGEVFLLEVLDKSGVRPLPILEVNL</sequence>
<evidence type="ECO:0000313" key="2">
    <source>
        <dbReference type="EMBL" id="KFA92215.1"/>
    </source>
</evidence>